<evidence type="ECO:0000313" key="2">
    <source>
        <dbReference type="Proteomes" id="UP000007635"/>
    </source>
</evidence>
<dbReference type="PANTHER" id="PTHR47503">
    <property type="entry name" value="PURKINJE CELL PROTEIN 2"/>
    <property type="match status" value="1"/>
</dbReference>
<dbReference type="InterPro" id="IPR003109">
    <property type="entry name" value="GoLoco_motif"/>
</dbReference>
<dbReference type="Gene3D" id="1.25.40.10">
    <property type="entry name" value="Tetratricopeptide repeat domain"/>
    <property type="match status" value="1"/>
</dbReference>
<dbReference type="AlphaFoldDB" id="A0AAQ4RQ78"/>
<dbReference type="InterPro" id="IPR042168">
    <property type="entry name" value="Pcp2"/>
</dbReference>
<name>A0AAQ4RQ78_GASAC</name>
<dbReference type="SMART" id="SM00390">
    <property type="entry name" value="GoLoco"/>
    <property type="match status" value="2"/>
</dbReference>
<dbReference type="GeneTree" id="ENSGT01030000234854"/>
<organism evidence="1 2">
    <name type="scientific">Gasterosteus aculeatus aculeatus</name>
    <name type="common">three-spined stickleback</name>
    <dbReference type="NCBI Taxonomy" id="481459"/>
    <lineage>
        <taxon>Eukaryota</taxon>
        <taxon>Metazoa</taxon>
        <taxon>Chordata</taxon>
        <taxon>Craniata</taxon>
        <taxon>Vertebrata</taxon>
        <taxon>Euteleostomi</taxon>
        <taxon>Actinopterygii</taxon>
        <taxon>Neopterygii</taxon>
        <taxon>Teleostei</taxon>
        <taxon>Neoteleostei</taxon>
        <taxon>Acanthomorphata</taxon>
        <taxon>Eupercaria</taxon>
        <taxon>Perciformes</taxon>
        <taxon>Cottioidei</taxon>
        <taxon>Gasterosteales</taxon>
        <taxon>Gasterosteidae</taxon>
        <taxon>Gasterosteus</taxon>
    </lineage>
</organism>
<dbReference type="PANTHER" id="PTHR47503:SF1">
    <property type="entry name" value="PURKINJE CELL PROTEIN 2 HOMOLOG"/>
    <property type="match status" value="1"/>
</dbReference>
<reference evidence="1 2" key="1">
    <citation type="journal article" date="2021" name="G3 (Bethesda)">
        <title>Improved contiguity of the threespine stickleback genome using long-read sequencing.</title>
        <authorList>
            <person name="Nath S."/>
            <person name="Shaw D.E."/>
            <person name="White M.A."/>
        </authorList>
    </citation>
    <scope>NUCLEOTIDE SEQUENCE [LARGE SCALE GENOMIC DNA]</scope>
    <source>
        <strain evidence="1 2">Lake Benthic</strain>
    </source>
</reference>
<evidence type="ECO:0000313" key="1">
    <source>
        <dbReference type="Ensembl" id="ENSGACP00000065926.1"/>
    </source>
</evidence>
<accession>A0AAQ4RQ78</accession>
<proteinExistence type="predicted"/>
<dbReference type="InterPro" id="IPR011990">
    <property type="entry name" value="TPR-like_helical_dom_sf"/>
</dbReference>
<dbReference type="Pfam" id="PF02188">
    <property type="entry name" value="GoLoco"/>
    <property type="match status" value="1"/>
</dbReference>
<dbReference type="Proteomes" id="UP000007635">
    <property type="component" value="Chromosome XI"/>
</dbReference>
<reference evidence="1" key="2">
    <citation type="submission" date="2025-08" db="UniProtKB">
        <authorList>
            <consortium name="Ensembl"/>
        </authorList>
    </citation>
    <scope>IDENTIFICATION</scope>
</reference>
<protein>
    <submittedName>
        <fullName evidence="1">Uncharacterized protein</fullName>
    </submittedName>
</protein>
<sequence>MDDQRCSLDPSRSLDLEMLFSLLSNFQNQRLDNQRVSLQLLPGLKKENATSGVENSSDFLVANSQGRRLDDQRVSLPSLPGIQNGGITSTLTAEEMNASSLFYIVSKAQVRPIHIRRKKNVETIMKSFCAGVQYMQLL</sequence>
<dbReference type="Ensembl" id="ENSGACT00000048246.1">
    <property type="protein sequence ID" value="ENSGACP00000065926.1"/>
    <property type="gene ID" value="ENSGACG00000036243.1"/>
</dbReference>
<keyword evidence="2" id="KW-1185">Reference proteome</keyword>
<dbReference type="GO" id="GO:0005085">
    <property type="term" value="F:guanyl-nucleotide exchange factor activity"/>
    <property type="evidence" value="ECO:0007669"/>
    <property type="project" value="InterPro"/>
</dbReference>
<reference evidence="1" key="3">
    <citation type="submission" date="2025-09" db="UniProtKB">
        <authorList>
            <consortium name="Ensembl"/>
        </authorList>
    </citation>
    <scope>IDENTIFICATION</scope>
</reference>